<dbReference type="AlphaFoldDB" id="A0A7W9CJI5"/>
<dbReference type="EMBL" id="JACHOR010000003">
    <property type="protein sequence ID" value="MBB5746342.1"/>
    <property type="molecule type" value="Genomic_DNA"/>
</dbReference>
<name>A0A7W9CJI5_9CAUL</name>
<dbReference type="InterPro" id="IPR008792">
    <property type="entry name" value="PQQD"/>
</dbReference>
<keyword evidence="2" id="KW-1185">Reference proteome</keyword>
<protein>
    <recommendedName>
        <fullName evidence="3">PqqD family protein</fullName>
    </recommendedName>
</protein>
<dbReference type="Pfam" id="PF05402">
    <property type="entry name" value="PqqD"/>
    <property type="match status" value="1"/>
</dbReference>
<evidence type="ECO:0000313" key="2">
    <source>
        <dbReference type="Proteomes" id="UP000545037"/>
    </source>
</evidence>
<dbReference type="InterPro" id="IPR041881">
    <property type="entry name" value="PqqD_sf"/>
</dbReference>
<gene>
    <name evidence="1" type="ORF">GGR13_001946</name>
</gene>
<reference evidence="1 2" key="1">
    <citation type="submission" date="2020-08" db="EMBL/GenBank/DDBJ databases">
        <title>Genomic Encyclopedia of Type Strains, Phase IV (KMG-IV): sequencing the most valuable type-strain genomes for metagenomic binning, comparative biology and taxonomic classification.</title>
        <authorList>
            <person name="Goeker M."/>
        </authorList>
    </citation>
    <scope>NUCLEOTIDE SEQUENCE [LARGE SCALE GENOMIC DNA]</scope>
    <source>
        <strain evidence="1 2">DSM 4737</strain>
    </source>
</reference>
<accession>A0A7W9CJI5</accession>
<comment type="caution">
    <text evidence="1">The sequence shown here is derived from an EMBL/GenBank/DDBJ whole genome shotgun (WGS) entry which is preliminary data.</text>
</comment>
<organism evidence="1 2">
    <name type="scientific">Brevundimonas variabilis</name>
    <dbReference type="NCBI Taxonomy" id="74312"/>
    <lineage>
        <taxon>Bacteria</taxon>
        <taxon>Pseudomonadati</taxon>
        <taxon>Pseudomonadota</taxon>
        <taxon>Alphaproteobacteria</taxon>
        <taxon>Caulobacterales</taxon>
        <taxon>Caulobacteraceae</taxon>
        <taxon>Brevundimonas</taxon>
    </lineage>
</organism>
<dbReference type="RefSeq" id="WP_183213320.1">
    <property type="nucleotide sequence ID" value="NZ_JACHOR010000003.1"/>
</dbReference>
<dbReference type="Gene3D" id="1.10.10.1150">
    <property type="entry name" value="Coenzyme PQQ synthesis protein D (PqqD)"/>
    <property type="match status" value="1"/>
</dbReference>
<evidence type="ECO:0008006" key="3">
    <source>
        <dbReference type="Google" id="ProtNLM"/>
    </source>
</evidence>
<evidence type="ECO:0000313" key="1">
    <source>
        <dbReference type="EMBL" id="MBB5746342.1"/>
    </source>
</evidence>
<dbReference type="Proteomes" id="UP000545037">
    <property type="component" value="Unassembled WGS sequence"/>
</dbReference>
<sequence length="95" mass="10508">MTMSKTYEKKPSVVACELDGGSVLLDLDTSRYFGLNTVGLVVWEHLSMPQTIGQLCKIVETTFDVSEDICRPDLEQLMAQLLERKLVTSQVGSAV</sequence>
<proteinExistence type="predicted"/>